<dbReference type="EMBL" id="NFFZ01000002">
    <property type="protein sequence ID" value="OTI65054.1"/>
    <property type="molecule type" value="Genomic_DNA"/>
</dbReference>
<proteinExistence type="predicted"/>
<protein>
    <submittedName>
        <fullName evidence="1">Transporter</fullName>
    </submittedName>
</protein>
<dbReference type="EMBL" id="QORE01000665">
    <property type="protein sequence ID" value="RCI73267.1"/>
    <property type="molecule type" value="Genomic_DNA"/>
</dbReference>
<evidence type="ECO:0000313" key="4">
    <source>
        <dbReference type="Proteomes" id="UP000194857"/>
    </source>
</evidence>
<evidence type="ECO:0000313" key="5">
    <source>
        <dbReference type="Proteomes" id="UP000253594"/>
    </source>
</evidence>
<dbReference type="Proteomes" id="UP000284767">
    <property type="component" value="Unassembled WGS sequence"/>
</dbReference>
<evidence type="ECO:0000313" key="2">
    <source>
        <dbReference type="EMBL" id="RCI73267.1"/>
    </source>
</evidence>
<reference evidence="2 5" key="3">
    <citation type="submission" date="2018-07" db="EMBL/GenBank/DDBJ databases">
        <title>Mechanisms of high-level aminoglycoside resistance among Gram-negative pathogens in Brazil.</title>
        <authorList>
            <person name="Ballaben A.S."/>
            <person name="Darini A.L.C."/>
            <person name="Doi Y."/>
        </authorList>
    </citation>
    <scope>NUCLEOTIDE SEQUENCE [LARGE SCALE GENOMIC DNA]</scope>
    <source>
        <strain evidence="2 5">B2-305</strain>
    </source>
</reference>
<reference evidence="3 6" key="4">
    <citation type="submission" date="2019-01" db="EMBL/GenBank/DDBJ databases">
        <title>The Pseudomonas aeruginosa pan-genome provides new insights on its population structure, horizontal gene transfer and pathogenicity.</title>
        <authorList>
            <person name="Freschi L."/>
            <person name="Vincent A.T."/>
            <person name="Jeukens J."/>
            <person name="Emond-Rheault J.-G."/>
            <person name="Kukavica-Ibrulj I."/>
            <person name="Dupont M.-J."/>
            <person name="Charette S.J."/>
            <person name="Boyle B."/>
            <person name="Levesque R.C."/>
        </authorList>
    </citation>
    <scope>NUCLEOTIDE SEQUENCE [LARGE SCALE GENOMIC DNA]</scope>
    <source>
        <strain evidence="3 6">PA-W36</strain>
    </source>
</reference>
<accession>A0A211VJP1</accession>
<dbReference type="Proteomes" id="UP000194857">
    <property type="component" value="Unassembled WGS sequence"/>
</dbReference>
<evidence type="ECO:0000313" key="3">
    <source>
        <dbReference type="EMBL" id="RPM23652.1"/>
    </source>
</evidence>
<reference evidence="3 6" key="2">
    <citation type="submission" date="2017-08" db="EMBL/GenBank/DDBJ databases">
        <authorList>
            <person name="Feschi L."/>
            <person name="Jeukens J."/>
            <person name="Emond-Rheault J.-G."/>
            <person name="Kukavica-Ibrulj I."/>
            <person name="Boyle B."/>
            <person name="Levesque R.C."/>
        </authorList>
    </citation>
    <scope>NUCLEOTIDE SEQUENCE [LARGE SCALE GENOMIC DNA]</scope>
    <source>
        <strain evidence="3 6">PA-W36</strain>
    </source>
</reference>
<gene>
    <name evidence="1" type="ORF">CAZ10_04605</name>
    <name evidence="2" type="ORF">DT376_19240</name>
    <name evidence="3" type="ORF">IPC1295_02535</name>
</gene>
<organism evidence="1 4">
    <name type="scientific">Pseudomonas aeruginosa</name>
    <dbReference type="NCBI Taxonomy" id="287"/>
    <lineage>
        <taxon>Bacteria</taxon>
        <taxon>Pseudomonadati</taxon>
        <taxon>Pseudomonadota</taxon>
        <taxon>Gammaproteobacteria</taxon>
        <taxon>Pseudomonadales</taxon>
        <taxon>Pseudomonadaceae</taxon>
        <taxon>Pseudomonas</taxon>
    </lineage>
</organism>
<comment type="caution">
    <text evidence="1">The sequence shown here is derived from an EMBL/GenBank/DDBJ whole genome shotgun (WGS) entry which is preliminary data.</text>
</comment>
<name>A0A211VJP1_PSEAI</name>
<dbReference type="AlphaFoldDB" id="A0A211VJP1"/>
<evidence type="ECO:0000313" key="6">
    <source>
        <dbReference type="Proteomes" id="UP000284767"/>
    </source>
</evidence>
<dbReference type="Proteomes" id="UP000253594">
    <property type="component" value="Unassembled WGS sequence"/>
</dbReference>
<dbReference type="EMBL" id="NSNE01000001">
    <property type="protein sequence ID" value="RPM23652.1"/>
    <property type="molecule type" value="Genomic_DNA"/>
</dbReference>
<evidence type="ECO:0000313" key="1">
    <source>
        <dbReference type="EMBL" id="OTI65054.1"/>
    </source>
</evidence>
<sequence>MLQAVGHVGADTEVLVFRPWNGWGSGGRRFHGALFSLLLLCAHCRQFDPKISRQMYTKFPTNL</sequence>
<reference evidence="1 4" key="1">
    <citation type="submission" date="2017-05" db="EMBL/GenBank/DDBJ databases">
        <authorList>
            <person name="Song R."/>
            <person name="Chenine A.L."/>
            <person name="Ruprecht R.M."/>
        </authorList>
    </citation>
    <scope>NUCLEOTIDE SEQUENCE [LARGE SCALE GENOMIC DNA]</scope>
    <source>
        <strain evidence="1 4">S567_C10_BS</strain>
    </source>
</reference>